<keyword evidence="1" id="KW-0238">DNA-binding</keyword>
<dbReference type="PROSITE" id="PS50249">
    <property type="entry name" value="MPN"/>
    <property type="match status" value="1"/>
</dbReference>
<evidence type="ECO:0000259" key="3">
    <source>
        <dbReference type="PROSITE" id="PS50934"/>
    </source>
</evidence>
<reference evidence="4" key="1">
    <citation type="submission" date="2020-12" db="EMBL/GenBank/DDBJ databases">
        <title>Metabolic potential, ecology and presence of endohyphal bacteria is reflected in genomic diversity of Mucoromycotina.</title>
        <authorList>
            <person name="Muszewska A."/>
            <person name="Okrasinska A."/>
            <person name="Steczkiewicz K."/>
            <person name="Drgas O."/>
            <person name="Orlowska M."/>
            <person name="Perlinska-Lenart U."/>
            <person name="Aleksandrzak-Piekarczyk T."/>
            <person name="Szatraj K."/>
            <person name="Zielenkiewicz U."/>
            <person name="Pilsyk S."/>
            <person name="Malc E."/>
            <person name="Mieczkowski P."/>
            <person name="Kruszewska J.S."/>
            <person name="Biernat P."/>
            <person name="Pawlowska J."/>
        </authorList>
    </citation>
    <scope>NUCLEOTIDE SEQUENCE</scope>
    <source>
        <strain evidence="4">WA0000067209</strain>
    </source>
</reference>
<accession>A0A8H7UF99</accession>
<dbReference type="InterPro" id="IPR009057">
    <property type="entry name" value="Homeodomain-like_sf"/>
</dbReference>
<dbReference type="SUPFAM" id="SSF46689">
    <property type="entry name" value="Homeodomain-like"/>
    <property type="match status" value="1"/>
</dbReference>
<evidence type="ECO:0000256" key="1">
    <source>
        <dbReference type="ARBA" id="ARBA00023125"/>
    </source>
</evidence>
<protein>
    <recommendedName>
        <fullName evidence="6">Myb-like, SWIRM and MPN domain-containing protein 1</fullName>
    </recommendedName>
</protein>
<dbReference type="Pfam" id="PF01398">
    <property type="entry name" value="JAB"/>
    <property type="match status" value="1"/>
</dbReference>
<dbReference type="Gene3D" id="1.10.10.10">
    <property type="entry name" value="Winged helix-like DNA-binding domain superfamily/Winged helix DNA-binding domain"/>
    <property type="match status" value="1"/>
</dbReference>
<dbReference type="Proteomes" id="UP000654370">
    <property type="component" value="Unassembled WGS sequence"/>
</dbReference>
<feature type="non-terminal residue" evidence="4">
    <location>
        <position position="1"/>
    </location>
</feature>
<dbReference type="EMBL" id="JAEPQZ010000003">
    <property type="protein sequence ID" value="KAG2183606.1"/>
    <property type="molecule type" value="Genomic_DNA"/>
</dbReference>
<name>A0A8H7UF99_MORIS</name>
<dbReference type="InterPro" id="IPR050242">
    <property type="entry name" value="JAMM_MPN+_peptidase_M67A"/>
</dbReference>
<dbReference type="OrthoDB" id="118550at2759"/>
<dbReference type="SMART" id="SM00232">
    <property type="entry name" value="JAB_MPN"/>
    <property type="match status" value="1"/>
</dbReference>
<dbReference type="Pfam" id="PF04433">
    <property type="entry name" value="SWIRM"/>
    <property type="match status" value="1"/>
</dbReference>
<evidence type="ECO:0000313" key="5">
    <source>
        <dbReference type="Proteomes" id="UP000654370"/>
    </source>
</evidence>
<evidence type="ECO:0000259" key="2">
    <source>
        <dbReference type="PROSITE" id="PS50249"/>
    </source>
</evidence>
<dbReference type="InterPro" id="IPR000555">
    <property type="entry name" value="JAMM/MPN+_dom"/>
</dbReference>
<dbReference type="GO" id="GO:0010468">
    <property type="term" value="P:regulation of gene expression"/>
    <property type="evidence" value="ECO:0007669"/>
    <property type="project" value="UniProtKB-ARBA"/>
</dbReference>
<dbReference type="PANTHER" id="PTHR10410">
    <property type="entry name" value="EUKARYOTIC TRANSLATION INITIATION FACTOR 3 -RELATED"/>
    <property type="match status" value="1"/>
</dbReference>
<dbReference type="InterPro" id="IPR036388">
    <property type="entry name" value="WH-like_DNA-bd_sf"/>
</dbReference>
<dbReference type="GO" id="GO:0008237">
    <property type="term" value="F:metallopeptidase activity"/>
    <property type="evidence" value="ECO:0007669"/>
    <property type="project" value="InterPro"/>
</dbReference>
<feature type="domain" description="SWIRM" evidence="3">
    <location>
        <begin position="20"/>
        <end position="118"/>
    </location>
</feature>
<keyword evidence="5" id="KW-1185">Reference proteome</keyword>
<organism evidence="4 5">
    <name type="scientific">Mortierella isabellina</name>
    <name type="common">Filamentous fungus</name>
    <name type="synonym">Umbelopsis isabellina</name>
    <dbReference type="NCBI Taxonomy" id="91625"/>
    <lineage>
        <taxon>Eukaryota</taxon>
        <taxon>Fungi</taxon>
        <taxon>Fungi incertae sedis</taxon>
        <taxon>Mucoromycota</taxon>
        <taxon>Mucoromycotina</taxon>
        <taxon>Umbelopsidomycetes</taxon>
        <taxon>Umbelopsidales</taxon>
        <taxon>Umbelopsidaceae</taxon>
        <taxon>Umbelopsis</taxon>
    </lineage>
</organism>
<sequence length="388" mass="45124">RFQHRTKGRIAFNYLNVSYYDVLTLSQQFHPHHANEDEIKNNREWFIGKASKTEERYLKIRNTILAAWRRCRPRYLTKTSARNGLKDCGDVNAIGRVHTYLESIGAINVNCTTNAPRPKRPAASRVEYFSDEDDTNVGQVADWLMDYEGPRKRKVRDEKGRWVDPKDLEGRVIEHGVQVEEVKSRPKRTIKRPKHLQNDDFRHGYDPFRLVPLEHYDDDPPFHVYISSDAMIVMDFHSYLAHTEIIGLLGGKFDAEKKRLEIQCTFPCKSTSTGIQCEMDPESEMKAREVFAEMGMTVVGWYHSHPTFEPNPSVRDIENQSSYQSLFRHDSGLEPFIGVIVSPYDYTPVTNISKIQYLSIGSGWDSSGSFSKFRIRRVRERYAKSNRY</sequence>
<dbReference type="SUPFAM" id="SSF102712">
    <property type="entry name" value="JAB1/MPN domain"/>
    <property type="match status" value="1"/>
</dbReference>
<feature type="domain" description="MPN" evidence="2">
    <location>
        <begin position="224"/>
        <end position="363"/>
    </location>
</feature>
<dbReference type="Gene3D" id="3.40.140.10">
    <property type="entry name" value="Cytidine Deaminase, domain 2"/>
    <property type="match status" value="1"/>
</dbReference>
<dbReference type="PROSITE" id="PS50934">
    <property type="entry name" value="SWIRM"/>
    <property type="match status" value="1"/>
</dbReference>
<dbReference type="GO" id="GO:0003677">
    <property type="term" value="F:DNA binding"/>
    <property type="evidence" value="ECO:0007669"/>
    <property type="project" value="UniProtKB-KW"/>
</dbReference>
<gene>
    <name evidence="4" type="ORF">INT43_006614</name>
</gene>
<dbReference type="AlphaFoldDB" id="A0A8H7UF99"/>
<proteinExistence type="predicted"/>
<dbReference type="InterPro" id="IPR007526">
    <property type="entry name" value="SWIRM"/>
</dbReference>
<comment type="caution">
    <text evidence="4">The sequence shown here is derived from an EMBL/GenBank/DDBJ whole genome shotgun (WGS) entry which is preliminary data.</text>
</comment>
<evidence type="ECO:0000313" key="4">
    <source>
        <dbReference type="EMBL" id="KAG2183606.1"/>
    </source>
</evidence>
<dbReference type="InterPro" id="IPR037518">
    <property type="entry name" value="MPN"/>
</dbReference>
<evidence type="ECO:0008006" key="6">
    <source>
        <dbReference type="Google" id="ProtNLM"/>
    </source>
</evidence>